<dbReference type="AlphaFoldDB" id="A0A226DSP1"/>
<evidence type="ECO:0000313" key="2">
    <source>
        <dbReference type="EMBL" id="OXA48505.1"/>
    </source>
</evidence>
<dbReference type="EMBL" id="LNIX01000011">
    <property type="protein sequence ID" value="OXA48505.1"/>
    <property type="molecule type" value="Genomic_DNA"/>
</dbReference>
<feature type="transmembrane region" description="Helical" evidence="1">
    <location>
        <begin position="91"/>
        <end position="111"/>
    </location>
</feature>
<evidence type="ECO:0000313" key="3">
    <source>
        <dbReference type="Proteomes" id="UP000198287"/>
    </source>
</evidence>
<organism evidence="2 3">
    <name type="scientific">Folsomia candida</name>
    <name type="common">Springtail</name>
    <dbReference type="NCBI Taxonomy" id="158441"/>
    <lineage>
        <taxon>Eukaryota</taxon>
        <taxon>Metazoa</taxon>
        <taxon>Ecdysozoa</taxon>
        <taxon>Arthropoda</taxon>
        <taxon>Hexapoda</taxon>
        <taxon>Collembola</taxon>
        <taxon>Entomobryomorpha</taxon>
        <taxon>Isotomoidea</taxon>
        <taxon>Isotomidae</taxon>
        <taxon>Proisotominae</taxon>
        <taxon>Folsomia</taxon>
    </lineage>
</organism>
<accession>A0A226DSP1</accession>
<reference evidence="2 3" key="1">
    <citation type="submission" date="2015-12" db="EMBL/GenBank/DDBJ databases">
        <title>The genome of Folsomia candida.</title>
        <authorList>
            <person name="Faddeeva A."/>
            <person name="Derks M.F."/>
            <person name="Anvar Y."/>
            <person name="Smit S."/>
            <person name="Van Straalen N."/>
            <person name="Roelofs D."/>
        </authorList>
    </citation>
    <scope>NUCLEOTIDE SEQUENCE [LARGE SCALE GENOMIC DNA]</scope>
    <source>
        <strain evidence="2 3">VU population</strain>
        <tissue evidence="2">Whole body</tissue>
    </source>
</reference>
<name>A0A226DSP1_FOLCA</name>
<keyword evidence="1" id="KW-0472">Membrane</keyword>
<sequence length="242" mass="26938">MTSKQDWTLLNDAANIFGKLSFLVRFTVDTKRRKIYTKSKKVPYIKRFFLFTLVFCTNGVFSFYIQAWKIVFGDQAGLHSDVVNILRSSTILGGTIITSALLPGMFMFALAPEVVANCVNPFEEIFSIVKVSCHDKGIKQIGNASQTWAAFRKVCLILPTIITPIGVALTVLLNIDPTREFADFLLPSRFHKKKGIGILVISILGGTKLFAALETAILVIVHSITYRRNARITDGLIASRFT</sequence>
<keyword evidence="3" id="KW-1185">Reference proteome</keyword>
<keyword evidence="1" id="KW-1133">Transmembrane helix</keyword>
<dbReference type="Proteomes" id="UP000198287">
    <property type="component" value="Unassembled WGS sequence"/>
</dbReference>
<gene>
    <name evidence="2" type="ORF">Fcan01_16119</name>
</gene>
<feature type="transmembrane region" description="Helical" evidence="1">
    <location>
        <begin position="195"/>
        <end position="221"/>
    </location>
</feature>
<comment type="caution">
    <text evidence="2">The sequence shown here is derived from an EMBL/GenBank/DDBJ whole genome shotgun (WGS) entry which is preliminary data.</text>
</comment>
<proteinExistence type="predicted"/>
<feature type="transmembrane region" description="Helical" evidence="1">
    <location>
        <begin position="48"/>
        <end position="71"/>
    </location>
</feature>
<protein>
    <submittedName>
        <fullName evidence="2">Uncharacterized protein</fullName>
    </submittedName>
</protein>
<keyword evidence="1" id="KW-0812">Transmembrane</keyword>
<evidence type="ECO:0000256" key="1">
    <source>
        <dbReference type="SAM" id="Phobius"/>
    </source>
</evidence>
<feature type="transmembrane region" description="Helical" evidence="1">
    <location>
        <begin position="154"/>
        <end position="175"/>
    </location>
</feature>